<dbReference type="EMBL" id="CP025704">
    <property type="protein sequence ID" value="AUN99434.1"/>
    <property type="molecule type" value="Genomic_DNA"/>
</dbReference>
<accession>A0A2K9NXC4</accession>
<dbReference type="GO" id="GO:0006629">
    <property type="term" value="P:lipid metabolic process"/>
    <property type="evidence" value="ECO:0007669"/>
    <property type="project" value="InterPro"/>
</dbReference>
<reference evidence="1 2" key="1">
    <citation type="submission" date="2018-01" db="EMBL/GenBank/DDBJ databases">
        <title>Complete genome sequence of Bacteriovorax stolpii DSM12778.</title>
        <authorList>
            <person name="Tang B."/>
            <person name="Chang J."/>
        </authorList>
    </citation>
    <scope>NUCLEOTIDE SEQUENCE [LARGE SCALE GENOMIC DNA]</scope>
    <source>
        <strain evidence="1 2">DSM 12778</strain>
    </source>
</reference>
<dbReference type="OrthoDB" id="9800167at2"/>
<keyword evidence="2" id="KW-1185">Reference proteome</keyword>
<dbReference type="InterPro" id="IPR005804">
    <property type="entry name" value="FA_desaturase_dom"/>
</dbReference>
<dbReference type="Pfam" id="PF00487">
    <property type="entry name" value="FA_desaturase"/>
    <property type="match status" value="1"/>
</dbReference>
<protein>
    <submittedName>
        <fullName evidence="1">Uncharacterized protein</fullName>
    </submittedName>
</protein>
<evidence type="ECO:0000313" key="2">
    <source>
        <dbReference type="Proteomes" id="UP000235584"/>
    </source>
</evidence>
<sequence length="328" mass="39030">MERTLQSFKRQDVPSELLLGPSISRLYLDLICDWIVVIAACYLMYNTSAYLYPIWAIIIAGRLHAFGVILHDVCHMNLHNKTIHMRILEIFSGYIIGKSANAMAYHHIRHHRDTLKDNDPYYNINKKCIGVVRFWLTMKKGLFFVPFWIARTFFAPFALVFPKLRNPYGRIFLQDVSGKDLSKDREILTCIYEDLPIMAFHCVLYYLALTRFEFLIYCYYLVIPAGGVFCIYRLLIEHEYNIVQDRSVYTMIESTFDHHMNFFERFFIGPHNIGYHCLHHIHPHVGLHHLPKLRQWYLDNSKQYQEKYLNPIKLTWRQDLFGGIHQEK</sequence>
<dbReference type="KEGG" id="bsto:C0V70_15225"/>
<dbReference type="AlphaFoldDB" id="A0A2K9NXC4"/>
<evidence type="ECO:0000313" key="1">
    <source>
        <dbReference type="EMBL" id="AUN99434.1"/>
    </source>
</evidence>
<organism evidence="1 2">
    <name type="scientific">Bacteriovorax stolpii</name>
    <name type="common">Bdellovibrio stolpii</name>
    <dbReference type="NCBI Taxonomy" id="960"/>
    <lineage>
        <taxon>Bacteria</taxon>
        <taxon>Pseudomonadati</taxon>
        <taxon>Bdellovibrionota</taxon>
        <taxon>Bacteriovoracia</taxon>
        <taxon>Bacteriovoracales</taxon>
        <taxon>Bacteriovoracaceae</taxon>
        <taxon>Bacteriovorax</taxon>
    </lineage>
</organism>
<dbReference type="RefSeq" id="WP_102244725.1">
    <property type="nucleotide sequence ID" value="NZ_CP025704.1"/>
</dbReference>
<gene>
    <name evidence="1" type="ORF">C0V70_15225</name>
</gene>
<proteinExistence type="predicted"/>
<name>A0A2K9NXC4_BACTC</name>
<dbReference type="Proteomes" id="UP000235584">
    <property type="component" value="Chromosome"/>
</dbReference>